<evidence type="ECO:0000256" key="11">
    <source>
        <dbReference type="RuleBase" id="RU000488"/>
    </source>
</evidence>
<dbReference type="InterPro" id="IPR018108">
    <property type="entry name" value="MCP_transmembrane"/>
</dbReference>
<keyword evidence="4 10" id="KW-0812">Transmembrane</keyword>
<keyword evidence="3 11" id="KW-0813">Transport</keyword>
<dbReference type="GO" id="GO:0005315">
    <property type="term" value="F:phosphate transmembrane transporter activity"/>
    <property type="evidence" value="ECO:0007669"/>
    <property type="project" value="InterPro"/>
</dbReference>
<evidence type="ECO:0000256" key="6">
    <source>
        <dbReference type="ARBA" id="ARBA00022792"/>
    </source>
</evidence>
<keyword evidence="6" id="KW-0999">Mitochondrion inner membrane</keyword>
<sequence length="324" mass="34017">MFPSQESLKKNFIVPSPAGDVAAPTGANLYARFAIAGAVCYCDTNSDARTPVDVVKTRIQLSPEVYNKGMIASFRQVVAAEGAGALLTGFGPTAAGYFLQGAFKFGGYEFWKKTFIDLVGAEKASENRTAIYLGSSAIAEFFADVALCPLEATRIRLVSQPTFASGLLSGFSKILKEEGAIKGFYSGFGPILLKQVPYTMAKFVVYERTTELILNQIGTPKDQLAPSTLTTVNLGSGIVAGTVAAIVSQPADTLLSKINKQKGAAGESLTSRLVSMAGQLGVKGLFLGLGPRIVMVATLTAGQFAIYGDIKRVLGATGGVEISK</sequence>
<dbReference type="Pfam" id="PF00153">
    <property type="entry name" value="Mito_carr"/>
    <property type="match status" value="3"/>
</dbReference>
<evidence type="ECO:0000256" key="8">
    <source>
        <dbReference type="ARBA" id="ARBA00023128"/>
    </source>
</evidence>
<evidence type="ECO:0000256" key="9">
    <source>
        <dbReference type="ARBA" id="ARBA00023136"/>
    </source>
</evidence>
<name>A0A0B7N8J0_9FUNG</name>
<keyword evidence="9 10" id="KW-0472">Membrane</keyword>
<keyword evidence="8" id="KW-0496">Mitochondrion</keyword>
<evidence type="ECO:0000256" key="4">
    <source>
        <dbReference type="ARBA" id="ARBA00022692"/>
    </source>
</evidence>
<feature type="repeat" description="Solcar" evidence="10">
    <location>
        <begin position="26"/>
        <end position="114"/>
    </location>
</feature>
<evidence type="ECO:0000313" key="13">
    <source>
        <dbReference type="Proteomes" id="UP000054107"/>
    </source>
</evidence>
<gene>
    <name evidence="12" type="primary">PARPA_05625.1 scaffold 18730</name>
</gene>
<evidence type="ECO:0000256" key="7">
    <source>
        <dbReference type="ARBA" id="ARBA00022989"/>
    </source>
</evidence>
<evidence type="ECO:0008006" key="14">
    <source>
        <dbReference type="Google" id="ProtNLM"/>
    </source>
</evidence>
<comment type="subcellular location">
    <subcellularLocation>
        <location evidence="1">Mitochondrion inner membrane</location>
        <topology evidence="1">Multi-pass membrane protein</topology>
    </subcellularLocation>
</comment>
<dbReference type="GO" id="GO:0005743">
    <property type="term" value="C:mitochondrial inner membrane"/>
    <property type="evidence" value="ECO:0007669"/>
    <property type="project" value="UniProtKB-SubCell"/>
</dbReference>
<evidence type="ECO:0000256" key="2">
    <source>
        <dbReference type="ARBA" id="ARBA00006375"/>
    </source>
</evidence>
<dbReference type="Proteomes" id="UP000054107">
    <property type="component" value="Unassembled WGS sequence"/>
</dbReference>
<organism evidence="12 13">
    <name type="scientific">Parasitella parasitica</name>
    <dbReference type="NCBI Taxonomy" id="35722"/>
    <lineage>
        <taxon>Eukaryota</taxon>
        <taxon>Fungi</taxon>
        <taxon>Fungi incertae sedis</taxon>
        <taxon>Mucoromycota</taxon>
        <taxon>Mucoromycotina</taxon>
        <taxon>Mucoromycetes</taxon>
        <taxon>Mucorales</taxon>
        <taxon>Mucorineae</taxon>
        <taxon>Mucoraceae</taxon>
        <taxon>Parasitella</taxon>
    </lineage>
</organism>
<feature type="repeat" description="Solcar" evidence="10">
    <location>
        <begin position="228"/>
        <end position="313"/>
    </location>
</feature>
<keyword evidence="5" id="KW-0677">Repeat</keyword>
<dbReference type="EMBL" id="LN726786">
    <property type="protein sequence ID" value="CEP11743.1"/>
    <property type="molecule type" value="Genomic_DNA"/>
</dbReference>
<dbReference type="STRING" id="35722.A0A0B7N8J0"/>
<evidence type="ECO:0000313" key="12">
    <source>
        <dbReference type="EMBL" id="CEP11743.1"/>
    </source>
</evidence>
<accession>A0A0B7N8J0</accession>
<dbReference type="InterPro" id="IPR002067">
    <property type="entry name" value="MCP"/>
</dbReference>
<dbReference type="PANTHER" id="PTHR45671">
    <property type="entry name" value="SOLUTE CARRIER FAMILY 25 (MITOCHONDRIAL CARRIER PHOSPHATE CARRIER), MEMBER 3, LIKE-RELATED-RELATED"/>
    <property type="match status" value="1"/>
</dbReference>
<dbReference type="FunFam" id="1.50.40.10:FF:000024">
    <property type="entry name" value="MIR1p Mitochondrial phosphate carrier"/>
    <property type="match status" value="1"/>
</dbReference>
<dbReference type="PANTHER" id="PTHR45671:SF12">
    <property type="entry name" value="MITOCHONDRIAL PHOSPHATE CARRIER PROTEIN"/>
    <property type="match status" value="1"/>
</dbReference>
<dbReference type="Gene3D" id="1.50.40.10">
    <property type="entry name" value="Mitochondrial carrier domain"/>
    <property type="match status" value="1"/>
</dbReference>
<dbReference type="GO" id="GO:1990547">
    <property type="term" value="P:mitochondrial phosphate ion transmembrane transport"/>
    <property type="evidence" value="ECO:0007669"/>
    <property type="project" value="InterPro"/>
</dbReference>
<dbReference type="InterPro" id="IPR023395">
    <property type="entry name" value="MCP_dom_sf"/>
</dbReference>
<dbReference type="PRINTS" id="PR00926">
    <property type="entry name" value="MITOCARRIER"/>
</dbReference>
<proteinExistence type="inferred from homology"/>
<reference evidence="12 13" key="1">
    <citation type="submission" date="2014-09" db="EMBL/GenBank/DDBJ databases">
        <authorList>
            <person name="Ellenberger Sabrina"/>
        </authorList>
    </citation>
    <scope>NUCLEOTIDE SEQUENCE [LARGE SCALE GENOMIC DNA]</scope>
    <source>
        <strain evidence="12 13">CBS 412.66</strain>
    </source>
</reference>
<evidence type="ECO:0000256" key="1">
    <source>
        <dbReference type="ARBA" id="ARBA00004448"/>
    </source>
</evidence>
<dbReference type="AlphaFoldDB" id="A0A0B7N8J0"/>
<comment type="similarity">
    <text evidence="2 11">Belongs to the mitochondrial carrier (TC 2.A.29) family.</text>
</comment>
<protein>
    <recommendedName>
        <fullName evidence="14">Mitochondrial phosphate carrier protein</fullName>
    </recommendedName>
</protein>
<dbReference type="OrthoDB" id="427452at2759"/>
<evidence type="ECO:0000256" key="5">
    <source>
        <dbReference type="ARBA" id="ARBA00022737"/>
    </source>
</evidence>
<evidence type="ECO:0000256" key="10">
    <source>
        <dbReference type="PROSITE-ProRule" id="PRU00282"/>
    </source>
</evidence>
<keyword evidence="7" id="KW-1133">Transmembrane helix</keyword>
<dbReference type="PROSITE" id="PS50920">
    <property type="entry name" value="SOLCAR"/>
    <property type="match status" value="3"/>
</dbReference>
<feature type="repeat" description="Solcar" evidence="10">
    <location>
        <begin position="127"/>
        <end position="212"/>
    </location>
</feature>
<dbReference type="InterPro" id="IPR044677">
    <property type="entry name" value="SLC25A3/Pic2/Mir1-like"/>
</dbReference>
<dbReference type="SUPFAM" id="SSF103506">
    <property type="entry name" value="Mitochondrial carrier"/>
    <property type="match status" value="1"/>
</dbReference>
<evidence type="ECO:0000256" key="3">
    <source>
        <dbReference type="ARBA" id="ARBA00022448"/>
    </source>
</evidence>
<keyword evidence="13" id="KW-1185">Reference proteome</keyword>